<dbReference type="AlphaFoldDB" id="A0A8C1PR08"/>
<evidence type="ECO:0000313" key="2">
    <source>
        <dbReference type="Ensembl" id="ENSCCRP00010108519.1"/>
    </source>
</evidence>
<dbReference type="PROSITE" id="PS50878">
    <property type="entry name" value="RT_POL"/>
    <property type="match status" value="1"/>
</dbReference>
<dbReference type="CDD" id="cd01650">
    <property type="entry name" value="RT_nLTR_like"/>
    <property type="match status" value="1"/>
</dbReference>
<reference evidence="2" key="2">
    <citation type="submission" date="2025-09" db="UniProtKB">
        <authorList>
            <consortium name="Ensembl"/>
        </authorList>
    </citation>
    <scope>IDENTIFICATION</scope>
</reference>
<name>A0A8C1PR08_CYPCA</name>
<reference evidence="2" key="1">
    <citation type="submission" date="2025-08" db="UniProtKB">
        <authorList>
            <consortium name="Ensembl"/>
        </authorList>
    </citation>
    <scope>IDENTIFICATION</scope>
</reference>
<dbReference type="Proteomes" id="UP000694427">
    <property type="component" value="Unplaced"/>
</dbReference>
<dbReference type="Gene3D" id="3.60.10.10">
    <property type="entry name" value="Endonuclease/exonuclease/phosphatase"/>
    <property type="match status" value="1"/>
</dbReference>
<dbReference type="SUPFAM" id="SSF56672">
    <property type="entry name" value="DNA/RNA polymerases"/>
    <property type="match status" value="1"/>
</dbReference>
<dbReference type="Ensembl" id="ENSCCRT00010120767.1">
    <property type="protein sequence ID" value="ENSCCRP00010108519.1"/>
    <property type="gene ID" value="ENSCCRG00010047922.1"/>
</dbReference>
<organism evidence="2 3">
    <name type="scientific">Cyprinus carpio</name>
    <name type="common">Common carp</name>
    <dbReference type="NCBI Taxonomy" id="7962"/>
    <lineage>
        <taxon>Eukaryota</taxon>
        <taxon>Metazoa</taxon>
        <taxon>Chordata</taxon>
        <taxon>Craniata</taxon>
        <taxon>Vertebrata</taxon>
        <taxon>Euteleostomi</taxon>
        <taxon>Actinopterygii</taxon>
        <taxon>Neopterygii</taxon>
        <taxon>Teleostei</taxon>
        <taxon>Ostariophysi</taxon>
        <taxon>Cypriniformes</taxon>
        <taxon>Cyprinidae</taxon>
        <taxon>Cyprininae</taxon>
        <taxon>Cyprinus</taxon>
    </lineage>
</organism>
<evidence type="ECO:0000259" key="1">
    <source>
        <dbReference type="PROSITE" id="PS50878"/>
    </source>
</evidence>
<dbReference type="Pfam" id="PF00078">
    <property type="entry name" value="RVT_1"/>
    <property type="match status" value="1"/>
</dbReference>
<keyword evidence="3" id="KW-1185">Reference proteome</keyword>
<evidence type="ECO:0000313" key="3">
    <source>
        <dbReference type="Proteomes" id="UP000694427"/>
    </source>
</evidence>
<feature type="domain" description="Reverse transcriptase" evidence="1">
    <location>
        <begin position="478"/>
        <end position="752"/>
    </location>
</feature>
<dbReference type="PANTHER" id="PTHR33332">
    <property type="entry name" value="REVERSE TRANSCRIPTASE DOMAIN-CONTAINING PROTEIN"/>
    <property type="match status" value="1"/>
</dbReference>
<sequence>MHQTKIDIKTQSTAIKLAFLNIRSLKNKSFLINDFITTNNLDFMFLNETWLEDSCSATVLNEAAPPNFTFMSVCRTVRRGGGVAALFKDVYQCKQMSFGQYLSFEYLGIVLKGAPRILFIIIYRPPKYSPAFVEEVTEMLSMISSEFDCFAIAGDFNIHIDNAENKITKEMITVLNTFDLIQHVHGPTHKGGHTLDLIISRGLNISSIVIKDVALSDHFCIFFDILISATNESRSVSVRRRCINDNTSVRFMEAISLTPSISADSVDILLDSFNSKVKNVIDDIAPIIVSKKTNRQKSVWRRSTAVQTMKRQCRKAERMWRKTKLEIHYSIYKDSLHAFNVKLATARQNFFSNLINSNLNNTRTLFATVERLTNPPSQIPSEMLSVTKCNEFASFFSEKIINIRKAISTSSSNAEVRQIWTQYQKDTMSIFEAIDSKILEEIVQHLKSSTCDLDTLPTSFFKSVLNCLEADLLEVVNASLLSGTFPNSLKTAVVKPLLKKSNLDNTILSNYRPISNLPFIGKIIEKVVFNQLNKYLNSNGYLDNFQSGFRLHHSTETALIKIINDIRLNSDSGKISVLVLLDLSAAFDTVDHNILLERLENWVGLSGMVLKWFRSYLEGRGYYVSLGEHKSKWTSMTCGVPQGSILAPLLFSLYMLPLSQIMRKNQIAYHSYADDTQIYLALSPNDYSPIDSLCQCIDEINSWMCQNFLQLNKEKTEVIAFGNKDEVFKVNAYLDSRGQTTKNQVRNLGVILETDLSFSSHVKAVTKSAYYHLKNIARIRCFVSSQDLEKLVHAFITSRVDYCNGLLTGLPKKTIRQLQLIQNAAARILTRTRKSEHITPVLRSLHWLPVTFRIDFKVLLLVYKSLNDLGPKYIADMFTEYKPNRPLRSLGSSQLEIPRVHTKQGESAFSYYAARSWNQLPEEIRCAKTLVTFKSRLKTHLFSCAFVE</sequence>
<dbReference type="GO" id="GO:0003824">
    <property type="term" value="F:catalytic activity"/>
    <property type="evidence" value="ECO:0007669"/>
    <property type="project" value="InterPro"/>
</dbReference>
<protein>
    <recommendedName>
        <fullName evidence="1">Reverse transcriptase domain-containing protein</fullName>
    </recommendedName>
</protein>
<dbReference type="SUPFAM" id="SSF56219">
    <property type="entry name" value="DNase I-like"/>
    <property type="match status" value="1"/>
</dbReference>
<dbReference type="InterPro" id="IPR036691">
    <property type="entry name" value="Endo/exonu/phosph_ase_sf"/>
</dbReference>
<proteinExistence type="predicted"/>
<dbReference type="InterPro" id="IPR005135">
    <property type="entry name" value="Endo/exonuclease/phosphatase"/>
</dbReference>
<accession>A0A8C1PR08</accession>
<dbReference type="Pfam" id="PF03372">
    <property type="entry name" value="Exo_endo_phos"/>
    <property type="match status" value="1"/>
</dbReference>
<dbReference type="InterPro" id="IPR000477">
    <property type="entry name" value="RT_dom"/>
</dbReference>
<dbReference type="InterPro" id="IPR043502">
    <property type="entry name" value="DNA/RNA_pol_sf"/>
</dbReference>